<comment type="caution">
    <text evidence="4">The sequence shown here is derived from an EMBL/GenBank/DDBJ whole genome shotgun (WGS) entry which is preliminary data.</text>
</comment>
<feature type="region of interest" description="Disordered" evidence="1">
    <location>
        <begin position="1"/>
        <end position="21"/>
    </location>
</feature>
<proteinExistence type="predicted"/>
<protein>
    <submittedName>
        <fullName evidence="4">Amidase</fullName>
    </submittedName>
</protein>
<reference evidence="4 5" key="1">
    <citation type="submission" date="2018-05" db="EMBL/GenBank/DDBJ databases">
        <title>Genomic Encyclopedia of Type Strains, Phase IV (KMG-IV): sequencing the most valuable type-strain genomes for metagenomic binning, comparative biology and taxonomic classification.</title>
        <authorList>
            <person name="Goeker M."/>
        </authorList>
    </citation>
    <scope>NUCLEOTIDE SEQUENCE [LARGE SCALE GENOMIC DNA]</scope>
    <source>
        <strain evidence="4 5">DSM 3183</strain>
    </source>
</reference>
<accession>A0A2V3VDP6</accession>
<evidence type="ECO:0000313" key="5">
    <source>
        <dbReference type="Proteomes" id="UP000248014"/>
    </source>
</evidence>
<dbReference type="AlphaFoldDB" id="A0A2V3VDP6"/>
<dbReference type="SUPFAM" id="SSF75304">
    <property type="entry name" value="Amidase signature (AS) enzymes"/>
    <property type="match status" value="1"/>
</dbReference>
<feature type="signal peptide" evidence="2">
    <location>
        <begin position="1"/>
        <end position="48"/>
    </location>
</feature>
<organism evidence="4 5">
    <name type="scientific">Blastomonas natatoria</name>
    <dbReference type="NCBI Taxonomy" id="34015"/>
    <lineage>
        <taxon>Bacteria</taxon>
        <taxon>Pseudomonadati</taxon>
        <taxon>Pseudomonadota</taxon>
        <taxon>Alphaproteobacteria</taxon>
        <taxon>Sphingomonadales</taxon>
        <taxon>Sphingomonadaceae</taxon>
        <taxon>Blastomonas</taxon>
    </lineage>
</organism>
<dbReference type="Pfam" id="PF01425">
    <property type="entry name" value="Amidase"/>
    <property type="match status" value="1"/>
</dbReference>
<dbReference type="PANTHER" id="PTHR42678:SF34">
    <property type="entry name" value="OS04G0183300 PROTEIN"/>
    <property type="match status" value="1"/>
</dbReference>
<keyword evidence="5" id="KW-1185">Reference proteome</keyword>
<dbReference type="NCBIfam" id="NF006006">
    <property type="entry name" value="PRK08137.1"/>
    <property type="match status" value="1"/>
</dbReference>
<dbReference type="PANTHER" id="PTHR42678">
    <property type="entry name" value="AMIDASE"/>
    <property type="match status" value="1"/>
</dbReference>
<dbReference type="Proteomes" id="UP000248014">
    <property type="component" value="Unassembled WGS sequence"/>
</dbReference>
<gene>
    <name evidence="4" type="ORF">C7451_10113</name>
</gene>
<dbReference type="InterPro" id="IPR023631">
    <property type="entry name" value="Amidase_dom"/>
</dbReference>
<evidence type="ECO:0000259" key="3">
    <source>
        <dbReference type="Pfam" id="PF01425"/>
    </source>
</evidence>
<evidence type="ECO:0000256" key="2">
    <source>
        <dbReference type="SAM" id="SignalP"/>
    </source>
</evidence>
<feature type="domain" description="Amidase" evidence="3">
    <location>
        <begin position="83"/>
        <end position="534"/>
    </location>
</feature>
<dbReference type="InterPro" id="IPR036928">
    <property type="entry name" value="AS_sf"/>
</dbReference>
<dbReference type="Gene3D" id="3.90.1300.10">
    <property type="entry name" value="Amidase signature (AS) domain"/>
    <property type="match status" value="1"/>
</dbReference>
<name>A0A2V3VDP6_9SPHN</name>
<dbReference type="EMBL" id="QJJM01000001">
    <property type="protein sequence ID" value="PXW78951.1"/>
    <property type="molecule type" value="Genomic_DNA"/>
</dbReference>
<evidence type="ECO:0000313" key="4">
    <source>
        <dbReference type="EMBL" id="PXW78951.1"/>
    </source>
</evidence>
<evidence type="ECO:0000256" key="1">
    <source>
        <dbReference type="SAM" id="MobiDB-lite"/>
    </source>
</evidence>
<feature type="chain" id="PRO_5015939749" evidence="2">
    <location>
        <begin position="49"/>
        <end position="566"/>
    </location>
</feature>
<keyword evidence="2" id="KW-0732">Signal</keyword>
<sequence length="566" mass="58893">MGVGGGVRQRQRKNRMPHLAGPPVRAIVAPMRTLALALAALAPIAAHAQTEPPRIARLAVQVEEKSISELAAMLRTGAVSSEELVRAYMDRIATLDRQGPMLNSVIAVMPGAIEDARTLDAERKAGKLRGPLHGIPVLIKDNIEAKGPVPTTAGSTALLANVTDRDAPLVARLRAAGAIILGKTNLSQWANIRSNDSVSGWSSVGGLVKNPYALDRNACGSSSGSGAAAAASLAAATIGTETDGSIICPSSINGLVGFKPTLGLVSRTHVIPISHSQDTAGPMARSVTDAALLLTALAGTDPADPATAEADKRKTDYAADLSSDYLKGVRIGVLMDRRGGNARVQAAFAQALEKLKAAGAELVEIADSHSGLDGLGEAEFKVLMTELKADLNAYLATTPPQVTVRTLKDVIAFNAANAETELAWFDQSLFDLGESEKGPDDPEYKEALSKSKRLAGAEGIDKLLKTHNVRFLVGPSNAPAWVSDLVNGDHSIGPSQSQLPAVAGYPHITVPMGYVAGLPVGLSIIGGQWQDHAVIKAGYAFEQASKARVAPTYADSADAKADPIGK</sequence>